<comment type="caution">
    <text evidence="8">The sequence shown here is derived from an EMBL/GenBank/DDBJ whole genome shotgun (WGS) entry which is preliminary data.</text>
</comment>
<organism evidence="8 9">
    <name type="scientific">Chytriomyces confervae</name>
    <dbReference type="NCBI Taxonomy" id="246404"/>
    <lineage>
        <taxon>Eukaryota</taxon>
        <taxon>Fungi</taxon>
        <taxon>Fungi incertae sedis</taxon>
        <taxon>Chytridiomycota</taxon>
        <taxon>Chytridiomycota incertae sedis</taxon>
        <taxon>Chytridiomycetes</taxon>
        <taxon>Chytridiales</taxon>
        <taxon>Chytriomycetaceae</taxon>
        <taxon>Chytriomyces</taxon>
    </lineage>
</organism>
<name>A0A507F317_9FUNG</name>
<dbReference type="Gene3D" id="3.30.160.60">
    <property type="entry name" value="Classic Zinc Finger"/>
    <property type="match status" value="3"/>
</dbReference>
<accession>A0A507F317</accession>
<dbReference type="InterPro" id="IPR036236">
    <property type="entry name" value="Znf_C2H2_sf"/>
</dbReference>
<dbReference type="PANTHER" id="PTHR19818:SF169">
    <property type="entry name" value="C2H2-TYPE DOMAIN-CONTAINING PROTEIN"/>
    <property type="match status" value="1"/>
</dbReference>
<dbReference type="PROSITE" id="PS50157">
    <property type="entry name" value="ZINC_FINGER_C2H2_2"/>
    <property type="match status" value="2"/>
</dbReference>
<feature type="compositionally biased region" description="Low complexity" evidence="6">
    <location>
        <begin position="40"/>
        <end position="49"/>
    </location>
</feature>
<dbReference type="InterPro" id="IPR050329">
    <property type="entry name" value="GLI_C2H2-zinc-finger"/>
</dbReference>
<keyword evidence="1" id="KW-0479">Metal-binding</keyword>
<feature type="compositionally biased region" description="Polar residues" evidence="6">
    <location>
        <begin position="7"/>
        <end position="25"/>
    </location>
</feature>
<feature type="region of interest" description="Disordered" evidence="6">
    <location>
        <begin position="196"/>
        <end position="234"/>
    </location>
</feature>
<keyword evidence="9" id="KW-1185">Reference proteome</keyword>
<evidence type="ECO:0000313" key="8">
    <source>
        <dbReference type="EMBL" id="TPX70492.1"/>
    </source>
</evidence>
<dbReference type="GO" id="GO:0000978">
    <property type="term" value="F:RNA polymerase II cis-regulatory region sequence-specific DNA binding"/>
    <property type="evidence" value="ECO:0007669"/>
    <property type="project" value="TreeGrafter"/>
</dbReference>
<feature type="domain" description="C2H2-type" evidence="7">
    <location>
        <begin position="374"/>
        <end position="403"/>
    </location>
</feature>
<dbReference type="GO" id="GO:0005634">
    <property type="term" value="C:nucleus"/>
    <property type="evidence" value="ECO:0007669"/>
    <property type="project" value="UniProtKB-ARBA"/>
</dbReference>
<keyword evidence="2" id="KW-0677">Repeat</keyword>
<dbReference type="PANTHER" id="PTHR19818">
    <property type="entry name" value="ZINC FINGER PROTEIN ZIC AND GLI"/>
    <property type="match status" value="1"/>
</dbReference>
<feature type="compositionally biased region" description="Low complexity" evidence="6">
    <location>
        <begin position="207"/>
        <end position="226"/>
    </location>
</feature>
<dbReference type="Proteomes" id="UP000320333">
    <property type="component" value="Unassembled WGS sequence"/>
</dbReference>
<gene>
    <name evidence="8" type="ORF">CcCBS67573_g06529</name>
</gene>
<dbReference type="PROSITE" id="PS00028">
    <property type="entry name" value="ZINC_FINGER_C2H2_1"/>
    <property type="match status" value="2"/>
</dbReference>
<reference evidence="8 9" key="1">
    <citation type="journal article" date="2019" name="Sci. Rep.">
        <title>Comparative genomics of chytrid fungi reveal insights into the obligate biotrophic and pathogenic lifestyle of Synchytrium endobioticum.</title>
        <authorList>
            <person name="van de Vossenberg B.T.L.H."/>
            <person name="Warris S."/>
            <person name="Nguyen H.D.T."/>
            <person name="van Gent-Pelzer M.P.E."/>
            <person name="Joly D.L."/>
            <person name="van de Geest H.C."/>
            <person name="Bonants P.J.M."/>
            <person name="Smith D.S."/>
            <person name="Levesque C.A."/>
            <person name="van der Lee T.A.J."/>
        </authorList>
    </citation>
    <scope>NUCLEOTIDE SEQUENCE [LARGE SCALE GENOMIC DNA]</scope>
    <source>
        <strain evidence="8 9">CBS 675.73</strain>
    </source>
</reference>
<evidence type="ECO:0000256" key="5">
    <source>
        <dbReference type="PROSITE-ProRule" id="PRU00042"/>
    </source>
</evidence>
<dbReference type="GO" id="GO:0000981">
    <property type="term" value="F:DNA-binding transcription factor activity, RNA polymerase II-specific"/>
    <property type="evidence" value="ECO:0007669"/>
    <property type="project" value="TreeGrafter"/>
</dbReference>
<evidence type="ECO:0000256" key="3">
    <source>
        <dbReference type="ARBA" id="ARBA00022771"/>
    </source>
</evidence>
<dbReference type="SUPFAM" id="SSF57667">
    <property type="entry name" value="beta-beta-alpha zinc fingers"/>
    <property type="match status" value="2"/>
</dbReference>
<evidence type="ECO:0000256" key="6">
    <source>
        <dbReference type="SAM" id="MobiDB-lite"/>
    </source>
</evidence>
<dbReference type="OrthoDB" id="3437960at2759"/>
<dbReference type="STRING" id="246404.A0A507F317"/>
<evidence type="ECO:0000256" key="4">
    <source>
        <dbReference type="ARBA" id="ARBA00022833"/>
    </source>
</evidence>
<keyword evidence="4" id="KW-0862">Zinc</keyword>
<feature type="compositionally biased region" description="Basic and acidic residues" evidence="6">
    <location>
        <begin position="276"/>
        <end position="288"/>
    </location>
</feature>
<dbReference type="GO" id="GO:0008270">
    <property type="term" value="F:zinc ion binding"/>
    <property type="evidence" value="ECO:0007669"/>
    <property type="project" value="UniProtKB-KW"/>
</dbReference>
<feature type="compositionally biased region" description="Basic residues" evidence="6">
    <location>
        <begin position="196"/>
        <end position="206"/>
    </location>
</feature>
<evidence type="ECO:0000256" key="2">
    <source>
        <dbReference type="ARBA" id="ARBA00022737"/>
    </source>
</evidence>
<sequence>MSHNNHHPGSSTTAPGLDPSTSPRNLTEPGPAATATLTLSSNNNQPPNNGATNSSPLHETYPCPYTGICGQLEAFSSGDALLEHIRATHLTRRESDVSGEPAAAAAAATAQAVGDEQDAFRQEELSEFSSLNSTSPGVSYLRGERPFVCTWEGCEKSYTTNNRLKIHFRSHTNEAPYACEYPGCTYRSKQKCSLKPHMQKHYRQSLRSRSGTSVSSNMNSSASTQLPSLATISPVNENPRVSSYFHNVLGSMIHEEPTSSHPQDASQEMELDDNDQEKVKSEDSRRNPETGQDSESESSSSQELSNDDHDNAVEDGVSPSDQSAWLMRRPSAMSSTQDAGSSTTKIGMLDILSSVALSAQAIERQIESNPHKKFTCQYVGCIKSFGTSAGLKQHQKTHTGEKKP</sequence>
<evidence type="ECO:0000256" key="1">
    <source>
        <dbReference type="ARBA" id="ARBA00022723"/>
    </source>
</evidence>
<feature type="domain" description="C2H2-type" evidence="7">
    <location>
        <begin position="147"/>
        <end position="176"/>
    </location>
</feature>
<dbReference type="AlphaFoldDB" id="A0A507F317"/>
<proteinExistence type="predicted"/>
<feature type="region of interest" description="Disordered" evidence="6">
    <location>
        <begin position="1"/>
        <end position="57"/>
    </location>
</feature>
<evidence type="ECO:0000259" key="7">
    <source>
        <dbReference type="PROSITE" id="PS50157"/>
    </source>
</evidence>
<dbReference type="FunFam" id="3.30.160.60:FF:000125">
    <property type="entry name" value="Putative zinc finger protein 143"/>
    <property type="match status" value="2"/>
</dbReference>
<dbReference type="EMBL" id="QEAP01000284">
    <property type="protein sequence ID" value="TPX70492.1"/>
    <property type="molecule type" value="Genomic_DNA"/>
</dbReference>
<keyword evidence="3 5" id="KW-0863">Zinc-finger</keyword>
<feature type="region of interest" description="Disordered" evidence="6">
    <location>
        <begin position="254"/>
        <end position="320"/>
    </location>
</feature>
<dbReference type="InterPro" id="IPR013087">
    <property type="entry name" value="Znf_C2H2_type"/>
</dbReference>
<evidence type="ECO:0000313" key="9">
    <source>
        <dbReference type="Proteomes" id="UP000320333"/>
    </source>
</evidence>
<dbReference type="SMART" id="SM00355">
    <property type="entry name" value="ZnF_C2H2"/>
    <property type="match status" value="4"/>
</dbReference>
<dbReference type="GO" id="GO:0045944">
    <property type="term" value="P:positive regulation of transcription by RNA polymerase II"/>
    <property type="evidence" value="ECO:0007669"/>
    <property type="project" value="UniProtKB-ARBA"/>
</dbReference>
<protein>
    <recommendedName>
        <fullName evidence="7">C2H2-type domain-containing protein</fullName>
    </recommendedName>
</protein>